<dbReference type="PANTHER" id="PTHR42720">
    <property type="entry name" value="GLYCEROL-3-PHOSPHATE DEHYDROGENASE"/>
    <property type="match status" value="1"/>
</dbReference>
<comment type="caution">
    <text evidence="3">The sequence shown here is derived from an EMBL/GenBank/DDBJ whole genome shotgun (WGS) entry which is preliminary data.</text>
</comment>
<dbReference type="InterPro" id="IPR006076">
    <property type="entry name" value="FAD-dep_OxRdtase"/>
</dbReference>
<dbReference type="PANTHER" id="PTHR42720:SF1">
    <property type="entry name" value="GLYCEROL 3-PHOSPHATE OXIDASE"/>
    <property type="match status" value="1"/>
</dbReference>
<dbReference type="CDD" id="cd19946">
    <property type="entry name" value="GlpA-like_Fer2_BFD-like"/>
    <property type="match status" value="1"/>
</dbReference>
<dbReference type="SUPFAM" id="SSF54373">
    <property type="entry name" value="FAD-linked reductases, C-terminal domain"/>
    <property type="match status" value="1"/>
</dbReference>
<gene>
    <name evidence="3" type="ORF">H8698_00680</name>
</gene>
<dbReference type="InterPro" id="IPR052745">
    <property type="entry name" value="G3P_Oxidase/Oxidoreductase"/>
</dbReference>
<sequence>MYDVIVIGAGIIGGAVARELMRYQLSVCILEKENDVATGATKANSAIVHAGFDAKEGSMKAKMNVRGSHLMEKNAKELHVKYKNNGSMVIGFSEKDEEMLQELFQRGVQNGVQNLRLLTGSEAIALEPNLNKNVTCALYAPTGAIVCPYELAVACVGNAMDNGAHLIRNFEVKAISRRDGCFIVSDGKQQAAARYLVNAAGLFADEIAKMARDCSFHIHPRKGEYLLLDKTEKPQVSHTIFTTPTKMGKGILVSPTVDNNTILGPTSEDALDKTDTATTANGLSSVLKRVPDMVDGVQTNTVITSFCGLRAVGDTGDFIINNPIPNFINAAAIESPGLSSAFAIAEYVAGLLKKAGLALYENSGFNPNRPSYHEFRELTMEEKNKVIKKDSAYGRIICRCEQVTEGEILEAIRRNPAAADLDGVKRRTRSGMGRCQGGFCSTFITELLAREQHVDFGEITKCGKGSKLSLGKTKEVRQ</sequence>
<reference evidence="3" key="1">
    <citation type="submission" date="2020-08" db="EMBL/GenBank/DDBJ databases">
        <title>Genome public.</title>
        <authorList>
            <person name="Liu C."/>
            <person name="Sun Q."/>
        </authorList>
    </citation>
    <scope>NUCLEOTIDE SEQUENCE</scope>
    <source>
        <strain evidence="3">H8</strain>
    </source>
</reference>
<proteinExistence type="predicted"/>
<evidence type="ECO:0000259" key="2">
    <source>
        <dbReference type="Pfam" id="PF04324"/>
    </source>
</evidence>
<protein>
    <submittedName>
        <fullName evidence="3">NAD(P)/FAD-dependent oxidoreductase</fullName>
    </submittedName>
</protein>
<name>A0A926DLM9_9FIRM</name>
<evidence type="ECO:0000259" key="1">
    <source>
        <dbReference type="Pfam" id="PF01266"/>
    </source>
</evidence>
<keyword evidence="4" id="KW-1185">Reference proteome</keyword>
<dbReference type="AlphaFoldDB" id="A0A926DLM9"/>
<feature type="domain" description="FAD dependent oxidoreductase" evidence="1">
    <location>
        <begin position="3"/>
        <end position="350"/>
    </location>
</feature>
<dbReference type="Gene3D" id="3.50.50.60">
    <property type="entry name" value="FAD/NAD(P)-binding domain"/>
    <property type="match status" value="1"/>
</dbReference>
<organism evidence="3 4">
    <name type="scientific">Congzhengia minquanensis</name>
    <dbReference type="NCBI Taxonomy" id="2763657"/>
    <lineage>
        <taxon>Bacteria</taxon>
        <taxon>Bacillati</taxon>
        <taxon>Bacillota</taxon>
        <taxon>Clostridia</taxon>
        <taxon>Eubacteriales</taxon>
        <taxon>Oscillospiraceae</taxon>
        <taxon>Congzhengia</taxon>
    </lineage>
</organism>
<evidence type="ECO:0000313" key="4">
    <source>
        <dbReference type="Proteomes" id="UP000611762"/>
    </source>
</evidence>
<dbReference type="Pfam" id="PF01266">
    <property type="entry name" value="DAO"/>
    <property type="match status" value="1"/>
</dbReference>
<dbReference type="InterPro" id="IPR036188">
    <property type="entry name" value="FAD/NAD-bd_sf"/>
</dbReference>
<feature type="domain" description="BFD-like [2Fe-2S]-binding" evidence="2">
    <location>
        <begin position="396"/>
        <end position="449"/>
    </location>
</feature>
<dbReference type="EMBL" id="JACRSU010000001">
    <property type="protein sequence ID" value="MBC8539489.1"/>
    <property type="molecule type" value="Genomic_DNA"/>
</dbReference>
<accession>A0A926DLM9</accession>
<dbReference type="Proteomes" id="UP000611762">
    <property type="component" value="Unassembled WGS sequence"/>
</dbReference>
<evidence type="ECO:0000313" key="3">
    <source>
        <dbReference type="EMBL" id="MBC8539489.1"/>
    </source>
</evidence>
<dbReference type="Gene3D" id="1.10.10.1100">
    <property type="entry name" value="BFD-like [2Fe-2S]-binding domain"/>
    <property type="match status" value="1"/>
</dbReference>
<dbReference type="SUPFAM" id="SSF51905">
    <property type="entry name" value="FAD/NAD(P)-binding domain"/>
    <property type="match status" value="1"/>
</dbReference>
<dbReference type="Pfam" id="PF04324">
    <property type="entry name" value="Fer2_BFD"/>
    <property type="match status" value="1"/>
</dbReference>
<dbReference type="RefSeq" id="WP_249310621.1">
    <property type="nucleotide sequence ID" value="NZ_JACRSU010000001.1"/>
</dbReference>
<dbReference type="Gene3D" id="3.30.9.10">
    <property type="entry name" value="D-Amino Acid Oxidase, subunit A, domain 2"/>
    <property type="match status" value="1"/>
</dbReference>
<dbReference type="InterPro" id="IPR007419">
    <property type="entry name" value="BFD-like_2Fe2S-bd_dom"/>
</dbReference>
<dbReference type="InterPro" id="IPR041854">
    <property type="entry name" value="BFD-like_2Fe2S-bd_dom_sf"/>
</dbReference>